<evidence type="ECO:0000256" key="2">
    <source>
        <dbReference type="SAM" id="SignalP"/>
    </source>
</evidence>
<reference evidence="3 4" key="1">
    <citation type="submission" date="2020-10" db="EMBL/GenBank/DDBJ databases">
        <authorList>
            <person name="Castelo-Branco R."/>
            <person name="Eusebio N."/>
            <person name="Adriana R."/>
            <person name="Vieira A."/>
            <person name="Brugerolle De Fraissinette N."/>
            <person name="Rezende De Castro R."/>
            <person name="Schneider M.P."/>
            <person name="Vasconcelos V."/>
            <person name="Leao P.N."/>
        </authorList>
    </citation>
    <scope>NUCLEOTIDE SEQUENCE [LARGE SCALE GENOMIC DNA]</scope>
    <source>
        <strain evidence="3 4">LEGE 06123</strain>
    </source>
</reference>
<sequence length="187" mass="19859">MKKIARTTKILLWSTPILGLVLSLNPAWAGPAVFDSRNVCTTINCSAASINGSYQTSSTNNADPFVLQVFSTGSECVRLAVISQGTDLEAVLVSPSGAVWKDDDGGGSLRPLIKANTDVRGWYTLQIARYNGTAANADFTLNYGRYPSGNVNCSAPTTPLTTFSQQSIIKPSTESIGTPPREGPNSR</sequence>
<organism evidence="3 4">
    <name type="scientific">Gloeocapsopsis crepidinum LEGE 06123</name>
    <dbReference type="NCBI Taxonomy" id="588587"/>
    <lineage>
        <taxon>Bacteria</taxon>
        <taxon>Bacillati</taxon>
        <taxon>Cyanobacteriota</taxon>
        <taxon>Cyanophyceae</taxon>
        <taxon>Oscillatoriophycideae</taxon>
        <taxon>Chroococcales</taxon>
        <taxon>Chroococcaceae</taxon>
        <taxon>Gloeocapsopsis</taxon>
    </lineage>
</organism>
<feature type="region of interest" description="Disordered" evidence="1">
    <location>
        <begin position="165"/>
        <end position="187"/>
    </location>
</feature>
<dbReference type="Proteomes" id="UP000651156">
    <property type="component" value="Unassembled WGS sequence"/>
</dbReference>
<dbReference type="RefSeq" id="WP_193932614.1">
    <property type="nucleotide sequence ID" value="NZ_CAWPMZ010000063.1"/>
</dbReference>
<name>A0ABR9UT62_9CHRO</name>
<dbReference type="EMBL" id="JADEWN010000033">
    <property type="protein sequence ID" value="MBE9191474.1"/>
    <property type="molecule type" value="Genomic_DNA"/>
</dbReference>
<keyword evidence="4" id="KW-1185">Reference proteome</keyword>
<evidence type="ECO:0000313" key="3">
    <source>
        <dbReference type="EMBL" id="MBE9191474.1"/>
    </source>
</evidence>
<comment type="caution">
    <text evidence="3">The sequence shown here is derived from an EMBL/GenBank/DDBJ whole genome shotgun (WGS) entry which is preliminary data.</text>
</comment>
<evidence type="ECO:0008006" key="5">
    <source>
        <dbReference type="Google" id="ProtNLM"/>
    </source>
</evidence>
<keyword evidence="2" id="KW-0732">Signal</keyword>
<gene>
    <name evidence="3" type="ORF">IQ230_14175</name>
</gene>
<proteinExistence type="predicted"/>
<evidence type="ECO:0000256" key="1">
    <source>
        <dbReference type="SAM" id="MobiDB-lite"/>
    </source>
</evidence>
<protein>
    <recommendedName>
        <fullName evidence="5">Peptidase C-terminal archaeal/bacterial domain-containing protein</fullName>
    </recommendedName>
</protein>
<evidence type="ECO:0000313" key="4">
    <source>
        <dbReference type="Proteomes" id="UP000651156"/>
    </source>
</evidence>
<feature type="signal peptide" evidence="2">
    <location>
        <begin position="1"/>
        <end position="29"/>
    </location>
</feature>
<accession>A0ABR9UT62</accession>
<feature type="compositionally biased region" description="Polar residues" evidence="1">
    <location>
        <begin position="165"/>
        <end position="176"/>
    </location>
</feature>
<feature type="chain" id="PRO_5045602906" description="Peptidase C-terminal archaeal/bacterial domain-containing protein" evidence="2">
    <location>
        <begin position="30"/>
        <end position="187"/>
    </location>
</feature>